<gene>
    <name evidence="2" type="ORF">A6122_1310</name>
</gene>
<dbReference type="GO" id="GO:0006629">
    <property type="term" value="P:lipid metabolic process"/>
    <property type="evidence" value="ECO:0007669"/>
    <property type="project" value="InterPro"/>
</dbReference>
<evidence type="ECO:0000313" key="3">
    <source>
        <dbReference type="Proteomes" id="UP000077071"/>
    </source>
</evidence>
<sequence>MPETAVGLRVARPRILSRLRATGCDIHLWTINDPERMRELLALGVDALVTDRTDLARAAVDTLSEATRSRAA</sequence>
<proteinExistence type="predicted"/>
<dbReference type="GO" id="GO:0008081">
    <property type="term" value="F:phosphoric diester hydrolase activity"/>
    <property type="evidence" value="ECO:0007669"/>
    <property type="project" value="InterPro"/>
</dbReference>
<keyword evidence="3" id="KW-1185">Reference proteome</keyword>
<dbReference type="AlphaFoldDB" id="A0A160KSS1"/>
<dbReference type="InterPro" id="IPR017946">
    <property type="entry name" value="PLC-like_Pdiesterase_TIM-brl"/>
</dbReference>
<dbReference type="STRING" id="33888.A6122_1310"/>
<dbReference type="PATRIC" id="fig|33888.3.peg.1438"/>
<dbReference type="Gene3D" id="3.20.20.190">
    <property type="entry name" value="Phosphatidylinositol (PI) phosphodiesterase"/>
    <property type="match status" value="1"/>
</dbReference>
<dbReference type="RefSeq" id="WP_068253086.1">
    <property type="nucleotide sequence ID" value="NZ_CP015515.1"/>
</dbReference>
<feature type="domain" description="GP-PDE" evidence="1">
    <location>
        <begin position="1"/>
        <end position="60"/>
    </location>
</feature>
<dbReference type="EMBL" id="CP015515">
    <property type="protein sequence ID" value="AND16454.1"/>
    <property type="molecule type" value="Genomic_DNA"/>
</dbReference>
<evidence type="ECO:0000313" key="2">
    <source>
        <dbReference type="EMBL" id="AND16454.1"/>
    </source>
</evidence>
<dbReference type="InterPro" id="IPR030395">
    <property type="entry name" value="GP_PDE_dom"/>
</dbReference>
<dbReference type="Proteomes" id="UP000077071">
    <property type="component" value="Chromosome"/>
</dbReference>
<evidence type="ECO:0000259" key="1">
    <source>
        <dbReference type="PROSITE" id="PS51704"/>
    </source>
</evidence>
<dbReference type="Pfam" id="PF03009">
    <property type="entry name" value="GDPD"/>
    <property type="match status" value="1"/>
</dbReference>
<reference evidence="2 3" key="1">
    <citation type="submission" date="2016-05" db="EMBL/GenBank/DDBJ databases">
        <title>Complete genome sequence of Rathayibacter tritici NCPPB 1953.</title>
        <authorList>
            <person name="Park J."/>
            <person name="Lee H.-H."/>
            <person name="Lee S.-W."/>
            <person name="Seo Y.-S."/>
        </authorList>
    </citation>
    <scope>NUCLEOTIDE SEQUENCE [LARGE SCALE GENOMIC DNA]</scope>
    <source>
        <strain evidence="2 3">NCPPB 1953</strain>
    </source>
</reference>
<dbReference type="PROSITE" id="PS51704">
    <property type="entry name" value="GP_PDE"/>
    <property type="match status" value="1"/>
</dbReference>
<protein>
    <recommendedName>
        <fullName evidence="1">GP-PDE domain-containing protein</fullName>
    </recommendedName>
</protein>
<dbReference type="SUPFAM" id="SSF51695">
    <property type="entry name" value="PLC-like phosphodiesterases"/>
    <property type="match status" value="1"/>
</dbReference>
<dbReference type="KEGG" id="rtn:A6122_1310"/>
<name>A0A160KSS1_9MICO</name>
<organism evidence="2 3">
    <name type="scientific">Rathayibacter tritici</name>
    <dbReference type="NCBI Taxonomy" id="33888"/>
    <lineage>
        <taxon>Bacteria</taxon>
        <taxon>Bacillati</taxon>
        <taxon>Actinomycetota</taxon>
        <taxon>Actinomycetes</taxon>
        <taxon>Micrococcales</taxon>
        <taxon>Microbacteriaceae</taxon>
        <taxon>Rathayibacter</taxon>
    </lineage>
</organism>
<accession>A0A160KSS1</accession>